<keyword evidence="2" id="KW-1185">Reference proteome</keyword>
<comment type="caution">
    <text evidence="1">The sequence shown here is derived from an EMBL/GenBank/DDBJ whole genome shotgun (WGS) entry which is preliminary data.</text>
</comment>
<protein>
    <submittedName>
        <fullName evidence="1">Whey acdic protein wap</fullName>
    </submittedName>
</protein>
<proteinExistence type="predicted"/>
<dbReference type="Proteomes" id="UP001056778">
    <property type="component" value="Chromosome 6"/>
</dbReference>
<evidence type="ECO:0000313" key="1">
    <source>
        <dbReference type="EMBL" id="KAI4460228.1"/>
    </source>
</evidence>
<gene>
    <name evidence="1" type="ORF">MML48_6g00011967</name>
</gene>
<name>A0ACB9T078_HOLOL</name>
<reference evidence="1" key="1">
    <citation type="submission" date="2022-04" db="EMBL/GenBank/DDBJ databases">
        <title>Chromosome-scale genome assembly of Holotrichia oblita Faldermann.</title>
        <authorList>
            <person name="Rongchong L."/>
        </authorList>
    </citation>
    <scope>NUCLEOTIDE SEQUENCE</scope>
    <source>
        <strain evidence="1">81SQS9</strain>
    </source>
</reference>
<organism evidence="1 2">
    <name type="scientific">Holotrichia oblita</name>
    <name type="common">Chafer beetle</name>
    <dbReference type="NCBI Taxonomy" id="644536"/>
    <lineage>
        <taxon>Eukaryota</taxon>
        <taxon>Metazoa</taxon>
        <taxon>Ecdysozoa</taxon>
        <taxon>Arthropoda</taxon>
        <taxon>Hexapoda</taxon>
        <taxon>Insecta</taxon>
        <taxon>Pterygota</taxon>
        <taxon>Neoptera</taxon>
        <taxon>Endopterygota</taxon>
        <taxon>Coleoptera</taxon>
        <taxon>Polyphaga</taxon>
        <taxon>Scarabaeiformia</taxon>
        <taxon>Scarabaeidae</taxon>
        <taxon>Melolonthinae</taxon>
        <taxon>Holotrichia</taxon>
    </lineage>
</organism>
<accession>A0ACB9T078</accession>
<dbReference type="EMBL" id="CM043020">
    <property type="protein sequence ID" value="KAI4460228.1"/>
    <property type="molecule type" value="Genomic_DNA"/>
</dbReference>
<evidence type="ECO:0000313" key="2">
    <source>
        <dbReference type="Proteomes" id="UP001056778"/>
    </source>
</evidence>
<sequence>MKLIYLTLIIFIVTALAQKKPGSCPPNVQVSECKYTCFSDKYCEGNLKCCRTQCGGTTCLQPVTSRLPGSNKAKPGHCSSNPTGPWVCSNRCSVDGDCRGKRKCCKNRCGAMECAIPLDYDDTVRVK</sequence>